<dbReference type="Gene3D" id="3.40.630.30">
    <property type="match status" value="1"/>
</dbReference>
<protein>
    <submittedName>
        <fullName evidence="1">Uncharacterized protein</fullName>
    </submittedName>
</protein>
<dbReference type="PANTHER" id="PTHR20905:SF1">
    <property type="entry name" value="AT07410P-RELATED"/>
    <property type="match status" value="1"/>
</dbReference>
<sequence>MSTRTLPKKNDLTYGLLTKQDIPQVRDKVIEEFLVREPWLVEWKDQIQWETEPGVKELIEFIAREAVQENLSILAKDDQTGDIAGFRIAIMEKKGAPTWIDASQAFGLSEVVKQCLGFHAYREELMKDELQYEKYNITEMGHGLLVNVSPKFEGKKICQRMISMTNDLMKQRGVRIMKSSTGNPAMVHVYQKNGYEKIYEFPYKNYLIDGVPPVPKDDLWSVWIKKL</sequence>
<reference evidence="1" key="1">
    <citation type="submission" date="2020-11" db="EMBL/GenBank/DDBJ databases">
        <authorList>
            <person name="Tran Van P."/>
        </authorList>
    </citation>
    <scope>NUCLEOTIDE SEQUENCE</scope>
</reference>
<proteinExistence type="predicted"/>
<accession>A0A7R8WA69</accession>
<gene>
    <name evidence="1" type="ORF">CTOB1V02_LOCUS5127</name>
</gene>
<dbReference type="PANTHER" id="PTHR20905">
    <property type="entry name" value="N-ACETYLTRANSFERASE-RELATED"/>
    <property type="match status" value="1"/>
</dbReference>
<dbReference type="GO" id="GO:0008080">
    <property type="term" value="F:N-acetyltransferase activity"/>
    <property type="evidence" value="ECO:0007669"/>
    <property type="project" value="TreeGrafter"/>
</dbReference>
<dbReference type="SUPFAM" id="SSF55729">
    <property type="entry name" value="Acyl-CoA N-acyltransferases (Nat)"/>
    <property type="match status" value="1"/>
</dbReference>
<organism evidence="1">
    <name type="scientific">Cyprideis torosa</name>
    <dbReference type="NCBI Taxonomy" id="163714"/>
    <lineage>
        <taxon>Eukaryota</taxon>
        <taxon>Metazoa</taxon>
        <taxon>Ecdysozoa</taxon>
        <taxon>Arthropoda</taxon>
        <taxon>Crustacea</taxon>
        <taxon>Oligostraca</taxon>
        <taxon>Ostracoda</taxon>
        <taxon>Podocopa</taxon>
        <taxon>Podocopida</taxon>
        <taxon>Cytherocopina</taxon>
        <taxon>Cytheroidea</taxon>
        <taxon>Cytherideidae</taxon>
        <taxon>Cyprideis</taxon>
    </lineage>
</organism>
<evidence type="ECO:0000313" key="1">
    <source>
        <dbReference type="EMBL" id="CAD7227219.1"/>
    </source>
</evidence>
<dbReference type="EMBL" id="OB661071">
    <property type="protein sequence ID" value="CAD7227219.1"/>
    <property type="molecule type" value="Genomic_DNA"/>
</dbReference>
<dbReference type="InterPro" id="IPR016181">
    <property type="entry name" value="Acyl_CoA_acyltransferase"/>
</dbReference>
<dbReference type="OrthoDB" id="2115692at2759"/>
<name>A0A7R8WA69_9CRUS</name>
<dbReference type="AlphaFoldDB" id="A0A7R8WA69"/>